<dbReference type="Proteomes" id="UP000250535">
    <property type="component" value="Segment"/>
</dbReference>
<accession>A0A2Z4Q5W1</accession>
<sequence length="106" mass="11796">MPGSLQDNAIRHALERGIIPTPTGRFEVQGKRVTCRLCGMSGYGDVEPTVHTASPWQLAHMMPHAYPCSCGARFTAPWHLAKHILPQRRTPAHETRGEHHWAVPDA</sequence>
<keyword evidence="2" id="KW-1185">Reference proteome</keyword>
<organism evidence="1 2">
    <name type="scientific">Microbacterium phage MementoMori</name>
    <dbReference type="NCBI Taxonomy" id="2201436"/>
    <lineage>
        <taxon>Viruses</taxon>
        <taxon>Duplodnaviria</taxon>
        <taxon>Heunggongvirae</taxon>
        <taxon>Uroviricota</taxon>
        <taxon>Caudoviricetes</taxon>
        <taxon>Kutznervirinae</taxon>
        <taxon>Mementomorivirus</taxon>
        <taxon>Mementomorivirus mementomori</taxon>
    </lineage>
</organism>
<gene>
    <name evidence="1" type="primary">51</name>
    <name evidence="1" type="ORF">SEA_MEMENTOMORI_51</name>
</gene>
<dbReference type="EMBL" id="MH271303">
    <property type="protein sequence ID" value="AWY05305.1"/>
    <property type="molecule type" value="Genomic_DNA"/>
</dbReference>
<dbReference type="KEGG" id="vg:54993278"/>
<evidence type="ECO:0000313" key="2">
    <source>
        <dbReference type="Proteomes" id="UP000250535"/>
    </source>
</evidence>
<protein>
    <submittedName>
        <fullName evidence="1">Uncharacterized protein</fullName>
    </submittedName>
</protein>
<evidence type="ECO:0000313" key="1">
    <source>
        <dbReference type="EMBL" id="AWY05305.1"/>
    </source>
</evidence>
<reference evidence="1 2" key="1">
    <citation type="submission" date="2018-04" db="EMBL/GenBank/DDBJ databases">
        <authorList>
            <person name="Harrington T."/>
            <person name="Washburn E."/>
            <person name="Bricker J."/>
            <person name="McKinney A."/>
            <person name="Betsko A.J."/>
            <person name="Garlena R.A."/>
            <person name="Russell D.A."/>
            <person name="Pope W.A."/>
            <person name="Jacobs-Sera D."/>
            <person name="Hatfull G.F."/>
        </authorList>
    </citation>
    <scope>NUCLEOTIDE SEQUENCE [LARGE SCALE GENOMIC DNA]</scope>
</reference>
<dbReference type="RefSeq" id="YP_009802723.1">
    <property type="nucleotide sequence ID" value="NC_047987.1"/>
</dbReference>
<name>A0A2Z4Q5W1_9CAUD</name>
<proteinExistence type="predicted"/>
<dbReference type="GeneID" id="54993278"/>